<evidence type="ECO:0000313" key="1">
    <source>
        <dbReference type="EMBL" id="KAI0039612.1"/>
    </source>
</evidence>
<accession>A0ACB8R6V4</accession>
<dbReference type="EMBL" id="MU276282">
    <property type="protein sequence ID" value="KAI0039612.1"/>
    <property type="molecule type" value="Genomic_DNA"/>
</dbReference>
<gene>
    <name evidence="1" type="ORF">FA95DRAFT_1003642</name>
</gene>
<reference evidence="1" key="1">
    <citation type="submission" date="2021-02" db="EMBL/GenBank/DDBJ databases">
        <authorList>
            <consortium name="DOE Joint Genome Institute"/>
            <person name="Ahrendt S."/>
            <person name="Looney B.P."/>
            <person name="Miyauchi S."/>
            <person name="Morin E."/>
            <person name="Drula E."/>
            <person name="Courty P.E."/>
            <person name="Chicoki N."/>
            <person name="Fauchery L."/>
            <person name="Kohler A."/>
            <person name="Kuo A."/>
            <person name="Labutti K."/>
            <person name="Pangilinan J."/>
            <person name="Lipzen A."/>
            <person name="Riley R."/>
            <person name="Andreopoulos W."/>
            <person name="He G."/>
            <person name="Johnson J."/>
            <person name="Barry K.W."/>
            <person name="Grigoriev I.V."/>
            <person name="Nagy L."/>
            <person name="Hibbett D."/>
            <person name="Henrissat B."/>
            <person name="Matheny P.B."/>
            <person name="Labbe J."/>
            <person name="Martin F."/>
        </authorList>
    </citation>
    <scope>NUCLEOTIDE SEQUENCE</scope>
    <source>
        <strain evidence="1">FP105234-sp</strain>
    </source>
</reference>
<protein>
    <submittedName>
        <fullName evidence="1">Uncharacterized protein</fullName>
    </submittedName>
</protein>
<proteinExistence type="predicted"/>
<evidence type="ECO:0000313" key="2">
    <source>
        <dbReference type="Proteomes" id="UP000814033"/>
    </source>
</evidence>
<dbReference type="Proteomes" id="UP000814033">
    <property type="component" value="Unassembled WGS sequence"/>
</dbReference>
<reference evidence="1" key="2">
    <citation type="journal article" date="2022" name="New Phytol.">
        <title>Evolutionary transition to the ectomycorrhizal habit in the genomes of a hyperdiverse lineage of mushroom-forming fungi.</title>
        <authorList>
            <person name="Looney B."/>
            <person name="Miyauchi S."/>
            <person name="Morin E."/>
            <person name="Drula E."/>
            <person name="Courty P.E."/>
            <person name="Kohler A."/>
            <person name="Kuo A."/>
            <person name="LaButti K."/>
            <person name="Pangilinan J."/>
            <person name="Lipzen A."/>
            <person name="Riley R."/>
            <person name="Andreopoulos W."/>
            <person name="He G."/>
            <person name="Johnson J."/>
            <person name="Nolan M."/>
            <person name="Tritt A."/>
            <person name="Barry K.W."/>
            <person name="Grigoriev I.V."/>
            <person name="Nagy L.G."/>
            <person name="Hibbett D."/>
            <person name="Henrissat B."/>
            <person name="Matheny P.B."/>
            <person name="Labbe J."/>
            <person name="Martin F.M."/>
        </authorList>
    </citation>
    <scope>NUCLEOTIDE SEQUENCE</scope>
    <source>
        <strain evidence="1">FP105234-sp</strain>
    </source>
</reference>
<comment type="caution">
    <text evidence="1">The sequence shown here is derived from an EMBL/GenBank/DDBJ whole genome shotgun (WGS) entry which is preliminary data.</text>
</comment>
<name>A0ACB8R6V4_9AGAM</name>
<organism evidence="1 2">
    <name type="scientific">Auriscalpium vulgare</name>
    <dbReference type="NCBI Taxonomy" id="40419"/>
    <lineage>
        <taxon>Eukaryota</taxon>
        <taxon>Fungi</taxon>
        <taxon>Dikarya</taxon>
        <taxon>Basidiomycota</taxon>
        <taxon>Agaricomycotina</taxon>
        <taxon>Agaricomycetes</taxon>
        <taxon>Russulales</taxon>
        <taxon>Auriscalpiaceae</taxon>
        <taxon>Auriscalpium</taxon>
    </lineage>
</organism>
<keyword evidence="2" id="KW-1185">Reference proteome</keyword>
<sequence>MYTRIATYAFGTCTNPFNTSFLSLHVPYPDFITLPRRAPMETPSCTFSLWQDLDHHANPSGRQAQAAMSKPPSPRSQTHGGALLLPEISLGNVARAFRKDARGAGWARQHGGDDGDGGLRCTPGRMDVLLSCVQQNQHTLLLALHVHVRYPDSATPPRRGLLLRVPASRAWPILHRSGPQTHGEAFPSRIARPTYCKQGTIARAFTEGMVSRAGEAARWSRRCAALRCSPGRLDVNRGQGEHLRRDSHAWYSRRCIDGSGL</sequence>